<dbReference type="SUPFAM" id="SSF57701">
    <property type="entry name" value="Zn2/Cys6 DNA-binding domain"/>
    <property type="match status" value="1"/>
</dbReference>
<dbReference type="AlphaFoldDB" id="A0A6A5ZJQ5"/>
<evidence type="ECO:0000313" key="5">
    <source>
        <dbReference type="Proteomes" id="UP000799770"/>
    </source>
</evidence>
<dbReference type="Proteomes" id="UP000799770">
    <property type="component" value="Unassembled WGS sequence"/>
</dbReference>
<dbReference type="InterPro" id="IPR001138">
    <property type="entry name" value="Zn2Cys6_DnaBD"/>
</dbReference>
<dbReference type="Pfam" id="PF11951">
    <property type="entry name" value="Fungal_trans_2"/>
    <property type="match status" value="1"/>
</dbReference>
<evidence type="ECO:0000256" key="2">
    <source>
        <dbReference type="ARBA" id="ARBA00023242"/>
    </source>
</evidence>
<evidence type="ECO:0000259" key="3">
    <source>
        <dbReference type="PROSITE" id="PS50048"/>
    </source>
</evidence>
<dbReference type="GO" id="GO:0005634">
    <property type="term" value="C:nucleus"/>
    <property type="evidence" value="ECO:0007669"/>
    <property type="project" value="UniProtKB-SubCell"/>
</dbReference>
<dbReference type="GO" id="GO:0000976">
    <property type="term" value="F:transcription cis-regulatory region binding"/>
    <property type="evidence" value="ECO:0007669"/>
    <property type="project" value="TreeGrafter"/>
</dbReference>
<gene>
    <name evidence="4" type="ORF">BDV96DRAFT_568964</name>
</gene>
<protein>
    <submittedName>
        <fullName evidence="4">Fungal-specific transcription factor domain-containing protein</fullName>
    </submittedName>
</protein>
<keyword evidence="2" id="KW-0539">Nucleus</keyword>
<sequence>MATEGPAKRSCGTCRERRISCDRTLPVCLQCTRTKRKCKGYDLRLFWPRENDRKRAVVARPPLCGKNHHSAGVYMINVHSWDIEMYHRLNGSLPDNKSQPILWIPMPFNSMSMDNRDKDLFQYFRYVASQALTVFGHEPTNLGNLLIRISLSSDSSSATAVRKAMLALSSLHRYGVQSQAIELKITSLKALASASKDNLGAVELVQHVAAGMLLCSFEIHQSSCTSSQWTFFISGVKEVIHTLCAPSAELQHNRYLAPLTDWVYYHDVLARFMMRHWRGETTAVPLNPSSWNDETCTQMPPAGTYFLQRRIPYLCPTSSMAILHLLSEVCESLIPGPYDSMFDQELEDYKNFLQVLDWRVRSIQVSSPVTELYQLAILVYINRVTNDLLSQSSQIEHHIDRAYSLFSNMPSCERQFPVFIIGCEARTDVQRTIILNLMSRTEKQVSSRSLNHARLLLPAIWVQDDLADGNIGYWEKLTSIISCCSIMPSLV</sequence>
<reference evidence="4" key="1">
    <citation type="journal article" date="2020" name="Stud. Mycol.">
        <title>101 Dothideomycetes genomes: a test case for predicting lifestyles and emergence of pathogens.</title>
        <authorList>
            <person name="Haridas S."/>
            <person name="Albert R."/>
            <person name="Binder M."/>
            <person name="Bloem J."/>
            <person name="Labutti K."/>
            <person name="Salamov A."/>
            <person name="Andreopoulos B."/>
            <person name="Baker S."/>
            <person name="Barry K."/>
            <person name="Bills G."/>
            <person name="Bluhm B."/>
            <person name="Cannon C."/>
            <person name="Castanera R."/>
            <person name="Culley D."/>
            <person name="Daum C."/>
            <person name="Ezra D."/>
            <person name="Gonzalez J."/>
            <person name="Henrissat B."/>
            <person name="Kuo A."/>
            <person name="Liang C."/>
            <person name="Lipzen A."/>
            <person name="Lutzoni F."/>
            <person name="Magnuson J."/>
            <person name="Mondo S."/>
            <person name="Nolan M."/>
            <person name="Ohm R."/>
            <person name="Pangilinan J."/>
            <person name="Park H.-J."/>
            <person name="Ramirez L."/>
            <person name="Alfaro M."/>
            <person name="Sun H."/>
            <person name="Tritt A."/>
            <person name="Yoshinaga Y."/>
            <person name="Zwiers L.-H."/>
            <person name="Turgeon B."/>
            <person name="Goodwin S."/>
            <person name="Spatafora J."/>
            <person name="Crous P."/>
            <person name="Grigoriev I."/>
        </authorList>
    </citation>
    <scope>NUCLEOTIDE SEQUENCE</scope>
    <source>
        <strain evidence="4">CBS 627.86</strain>
    </source>
</reference>
<name>A0A6A5ZJQ5_9PLEO</name>
<proteinExistence type="predicted"/>
<dbReference type="PROSITE" id="PS50048">
    <property type="entry name" value="ZN2_CY6_FUNGAL_2"/>
    <property type="match status" value="1"/>
</dbReference>
<dbReference type="OrthoDB" id="5130013at2759"/>
<dbReference type="GO" id="GO:0000981">
    <property type="term" value="F:DNA-binding transcription factor activity, RNA polymerase II-specific"/>
    <property type="evidence" value="ECO:0007669"/>
    <property type="project" value="InterPro"/>
</dbReference>
<dbReference type="CDD" id="cd00067">
    <property type="entry name" value="GAL4"/>
    <property type="match status" value="1"/>
</dbReference>
<dbReference type="SMART" id="SM00066">
    <property type="entry name" value="GAL4"/>
    <property type="match status" value="1"/>
</dbReference>
<comment type="subcellular location">
    <subcellularLocation>
        <location evidence="1">Nucleus</location>
    </subcellularLocation>
</comment>
<dbReference type="PROSITE" id="PS00463">
    <property type="entry name" value="ZN2_CY6_FUNGAL_1"/>
    <property type="match status" value="1"/>
</dbReference>
<evidence type="ECO:0000313" key="4">
    <source>
        <dbReference type="EMBL" id="KAF2119053.1"/>
    </source>
</evidence>
<dbReference type="Pfam" id="PF00172">
    <property type="entry name" value="Zn_clus"/>
    <property type="match status" value="1"/>
</dbReference>
<keyword evidence="5" id="KW-1185">Reference proteome</keyword>
<dbReference type="Gene3D" id="4.10.240.10">
    <property type="entry name" value="Zn(2)-C6 fungal-type DNA-binding domain"/>
    <property type="match status" value="1"/>
</dbReference>
<dbReference type="InterPro" id="IPR021858">
    <property type="entry name" value="Fun_TF"/>
</dbReference>
<organism evidence="4 5">
    <name type="scientific">Lophiotrema nucula</name>
    <dbReference type="NCBI Taxonomy" id="690887"/>
    <lineage>
        <taxon>Eukaryota</taxon>
        <taxon>Fungi</taxon>
        <taxon>Dikarya</taxon>
        <taxon>Ascomycota</taxon>
        <taxon>Pezizomycotina</taxon>
        <taxon>Dothideomycetes</taxon>
        <taxon>Pleosporomycetidae</taxon>
        <taxon>Pleosporales</taxon>
        <taxon>Lophiotremataceae</taxon>
        <taxon>Lophiotrema</taxon>
    </lineage>
</organism>
<dbReference type="EMBL" id="ML977316">
    <property type="protein sequence ID" value="KAF2119053.1"/>
    <property type="molecule type" value="Genomic_DNA"/>
</dbReference>
<evidence type="ECO:0000256" key="1">
    <source>
        <dbReference type="ARBA" id="ARBA00004123"/>
    </source>
</evidence>
<accession>A0A6A5ZJQ5</accession>
<feature type="domain" description="Zn(2)-C6 fungal-type" evidence="3">
    <location>
        <begin position="10"/>
        <end position="38"/>
    </location>
</feature>
<dbReference type="InterPro" id="IPR036864">
    <property type="entry name" value="Zn2-C6_fun-type_DNA-bd_sf"/>
</dbReference>
<dbReference type="GO" id="GO:0045944">
    <property type="term" value="P:positive regulation of transcription by RNA polymerase II"/>
    <property type="evidence" value="ECO:0007669"/>
    <property type="project" value="TreeGrafter"/>
</dbReference>
<dbReference type="GO" id="GO:0008270">
    <property type="term" value="F:zinc ion binding"/>
    <property type="evidence" value="ECO:0007669"/>
    <property type="project" value="InterPro"/>
</dbReference>
<dbReference type="PANTHER" id="PTHR37534:SF39">
    <property type="entry name" value="TRANSCRIPTION FACTOR DOMAIN-CONTAINING PROTEIN"/>
    <property type="match status" value="1"/>
</dbReference>
<dbReference type="PANTHER" id="PTHR37534">
    <property type="entry name" value="TRANSCRIPTIONAL ACTIVATOR PROTEIN UGA3"/>
    <property type="match status" value="1"/>
</dbReference>